<feature type="non-terminal residue" evidence="1">
    <location>
        <position position="268"/>
    </location>
</feature>
<proteinExistence type="predicted"/>
<evidence type="ECO:0000313" key="1">
    <source>
        <dbReference type="EMBL" id="SVD73170.1"/>
    </source>
</evidence>
<feature type="non-terminal residue" evidence="1">
    <location>
        <position position="1"/>
    </location>
</feature>
<reference evidence="1" key="1">
    <citation type="submission" date="2018-05" db="EMBL/GenBank/DDBJ databases">
        <authorList>
            <person name="Lanie J.A."/>
            <person name="Ng W.-L."/>
            <person name="Kazmierczak K.M."/>
            <person name="Andrzejewski T.M."/>
            <person name="Davidsen T.M."/>
            <person name="Wayne K.J."/>
            <person name="Tettelin H."/>
            <person name="Glass J.I."/>
            <person name="Rusch D."/>
            <person name="Podicherti R."/>
            <person name="Tsui H.-C.T."/>
            <person name="Winkler M.E."/>
        </authorList>
    </citation>
    <scope>NUCLEOTIDE SEQUENCE</scope>
</reference>
<organism evidence="1">
    <name type="scientific">marine metagenome</name>
    <dbReference type="NCBI Taxonomy" id="408172"/>
    <lineage>
        <taxon>unclassified sequences</taxon>
        <taxon>metagenomes</taxon>
        <taxon>ecological metagenomes</taxon>
    </lineage>
</organism>
<name>A0A382XQN9_9ZZZZ</name>
<protein>
    <submittedName>
        <fullName evidence="1">Uncharacterized protein</fullName>
    </submittedName>
</protein>
<gene>
    <name evidence="1" type="ORF">METZ01_LOCUS426024</name>
</gene>
<dbReference type="EMBL" id="UINC01169566">
    <property type="protein sequence ID" value="SVD73170.1"/>
    <property type="molecule type" value="Genomic_DNA"/>
</dbReference>
<sequence length="268" mass="28534">LYVRFHFVSGSNFTSDCALDLVRFMESPGGGCIDPFAANYDSTATLSNNSCLYPGCTNPMALNYCSSCNSDCDTLAGGTNDSCCIFPLCSTIPFYEDFESANFNTNQWLTNSGTEAVVGFNLTSAIADSVSLEFSGGTITNYGITPYSEAAAFDSTTKIEHFASATLCLDLSGATTPEMSFLVAMPGSFNNAPYRWLRILANGNVIADVNGNTSFTNTLNNVAGSVGLVTDTVMLTFDLLAYIGLSDVHITFQTSCRYGPAFSLLNAD</sequence>
<dbReference type="AlphaFoldDB" id="A0A382XQN9"/>
<accession>A0A382XQN9</accession>